<dbReference type="SUPFAM" id="SSF56024">
    <property type="entry name" value="Phospholipase D/nuclease"/>
    <property type="match status" value="2"/>
</dbReference>
<evidence type="ECO:0000256" key="3">
    <source>
        <dbReference type="ARBA" id="ARBA00012027"/>
    </source>
</evidence>
<keyword evidence="4" id="KW-0378">Hydrolase</keyword>
<dbReference type="PROSITE" id="PS50035">
    <property type="entry name" value="PLD"/>
    <property type="match status" value="2"/>
</dbReference>
<dbReference type="PANTHER" id="PTHR43856:SF1">
    <property type="entry name" value="MITOCHONDRIAL CARDIOLIPIN HYDROLASE"/>
    <property type="match status" value="1"/>
</dbReference>
<dbReference type="GO" id="GO:0016042">
    <property type="term" value="P:lipid catabolic process"/>
    <property type="evidence" value="ECO:0007669"/>
    <property type="project" value="UniProtKB-KW"/>
</dbReference>
<reference evidence="8" key="1">
    <citation type="submission" date="2020-02" db="EMBL/GenBank/DDBJ databases">
        <authorList>
            <person name="Meier V. D."/>
        </authorList>
    </citation>
    <scope>NUCLEOTIDE SEQUENCE</scope>
    <source>
        <strain evidence="8">AVDCRST_MAG70</strain>
    </source>
</reference>
<organism evidence="8">
    <name type="scientific">uncultured Thermomicrobiales bacterium</name>
    <dbReference type="NCBI Taxonomy" id="1645740"/>
    <lineage>
        <taxon>Bacteria</taxon>
        <taxon>Pseudomonadati</taxon>
        <taxon>Thermomicrobiota</taxon>
        <taxon>Thermomicrobia</taxon>
        <taxon>Thermomicrobiales</taxon>
        <taxon>environmental samples</taxon>
    </lineage>
</organism>
<proteinExistence type="inferred from homology"/>
<dbReference type="Pfam" id="PF13091">
    <property type="entry name" value="PLDc_2"/>
    <property type="match status" value="2"/>
</dbReference>
<dbReference type="AlphaFoldDB" id="A0A6J4V2L4"/>
<evidence type="ECO:0000256" key="4">
    <source>
        <dbReference type="ARBA" id="ARBA00022801"/>
    </source>
</evidence>
<evidence type="ECO:0000256" key="5">
    <source>
        <dbReference type="ARBA" id="ARBA00022963"/>
    </source>
</evidence>
<dbReference type="InterPro" id="IPR051406">
    <property type="entry name" value="PLD_domain"/>
</dbReference>
<keyword evidence="6" id="KW-0443">Lipid metabolism</keyword>
<dbReference type="EMBL" id="CADCWH010000315">
    <property type="protein sequence ID" value="CAA9565052.1"/>
    <property type="molecule type" value="Genomic_DNA"/>
</dbReference>
<protein>
    <recommendedName>
        <fullName evidence="3">phospholipase D</fullName>
        <ecNumber evidence="3">3.1.4.4</ecNumber>
    </recommendedName>
</protein>
<gene>
    <name evidence="8" type="ORF">AVDCRST_MAG70-1966</name>
</gene>
<evidence type="ECO:0000259" key="7">
    <source>
        <dbReference type="PROSITE" id="PS50035"/>
    </source>
</evidence>
<dbReference type="EC" id="3.1.4.4" evidence="3"/>
<dbReference type="GO" id="GO:0006793">
    <property type="term" value="P:phosphorus metabolic process"/>
    <property type="evidence" value="ECO:0007669"/>
    <property type="project" value="UniProtKB-ARBA"/>
</dbReference>
<feature type="domain" description="PLD phosphodiesterase" evidence="7">
    <location>
        <begin position="123"/>
        <end position="150"/>
    </location>
</feature>
<sequence length="374" mass="41591">MSRGPTKLHEDDTIAVRFLTQDQQRPMEVAGWLADFIGQAKESLDLAFYDVHLSAQPALFLRRALTARMAAGVRVRLVYDAGDKPQGPGDVDRWGSEPVATGDHRRVEELGLPPHLIRAITGRGALMHHKYIIRDRETVWTGSMNLSDDSMARMENTVLTLDDGLIASLYTRDFVQLWGTSRVVMSGNFTTHPAALRFDGQAALADVDFTPGRGREINALVAERVEAARERIVLATMLFTSSRLLRALLTQLDRGVVSVSGTYDKTQMDGVLSQWREMPELAWKVAAVERIVREAGLVGKESVPYSPGRTHNFFHNKSIVIDDMVLTGSHNFSHAAQANAENLVTIHSRSLADRVITFSRHVSARYRDGTPPPR</sequence>
<evidence type="ECO:0000256" key="6">
    <source>
        <dbReference type="ARBA" id="ARBA00023098"/>
    </source>
</evidence>
<dbReference type="GO" id="GO:0016891">
    <property type="term" value="F:RNA endonuclease activity producing 5'-phosphomonoesters, hydrolytic mechanism"/>
    <property type="evidence" value="ECO:0007669"/>
    <property type="project" value="TreeGrafter"/>
</dbReference>
<comment type="similarity">
    <text evidence="2">Belongs to the phospholipase D family.</text>
</comment>
<evidence type="ECO:0000256" key="1">
    <source>
        <dbReference type="ARBA" id="ARBA00000798"/>
    </source>
</evidence>
<evidence type="ECO:0000313" key="8">
    <source>
        <dbReference type="EMBL" id="CAA9565052.1"/>
    </source>
</evidence>
<dbReference type="PANTHER" id="PTHR43856">
    <property type="entry name" value="CARDIOLIPIN HYDROLASE"/>
    <property type="match status" value="1"/>
</dbReference>
<comment type="catalytic activity">
    <reaction evidence="1">
        <text>a 1,2-diacyl-sn-glycero-3-phosphocholine + H2O = a 1,2-diacyl-sn-glycero-3-phosphate + choline + H(+)</text>
        <dbReference type="Rhea" id="RHEA:14445"/>
        <dbReference type="ChEBI" id="CHEBI:15354"/>
        <dbReference type="ChEBI" id="CHEBI:15377"/>
        <dbReference type="ChEBI" id="CHEBI:15378"/>
        <dbReference type="ChEBI" id="CHEBI:57643"/>
        <dbReference type="ChEBI" id="CHEBI:58608"/>
        <dbReference type="EC" id="3.1.4.4"/>
    </reaction>
</comment>
<evidence type="ECO:0000256" key="2">
    <source>
        <dbReference type="ARBA" id="ARBA00008664"/>
    </source>
</evidence>
<accession>A0A6J4V2L4</accession>
<dbReference type="SMART" id="SM00155">
    <property type="entry name" value="PLDc"/>
    <property type="match status" value="2"/>
</dbReference>
<dbReference type="GO" id="GO:0004630">
    <property type="term" value="F:phospholipase D activity"/>
    <property type="evidence" value="ECO:0007669"/>
    <property type="project" value="UniProtKB-EC"/>
</dbReference>
<dbReference type="Gene3D" id="3.30.870.10">
    <property type="entry name" value="Endonuclease Chain A"/>
    <property type="match status" value="2"/>
</dbReference>
<dbReference type="InterPro" id="IPR001736">
    <property type="entry name" value="PLipase_D/transphosphatidylase"/>
</dbReference>
<keyword evidence="5" id="KW-0442">Lipid degradation</keyword>
<dbReference type="InterPro" id="IPR025202">
    <property type="entry name" value="PLD-like_dom"/>
</dbReference>
<name>A0A6J4V2L4_9BACT</name>
<feature type="domain" description="PLD phosphodiesterase" evidence="7">
    <location>
        <begin position="310"/>
        <end position="336"/>
    </location>
</feature>